<sequence>MTTTRVFADADELGRALAAEILADLDGAGGRYLLGCPGGRSLMPTYRAVADALEAAPRDLSRLVIVMMDDYLAGPGRRVGTDLEHSCERFGWEHIARPWTEAVAPLPGVTEVWMPDPADPAAYDDRIAAAGGIDLFLLASGASDGHVAFNPPGSGLADRTRVIDLAETTRRDNLATFPHLGTLDAVPRQGVSVGPATIVRLSRRVRLVATGAAKAASVRRIRAASGWDPDWPATLVHECRDAELWVDEAALS</sequence>
<dbReference type="PANTHER" id="PTHR11280">
    <property type="entry name" value="GLUCOSAMINE-6-PHOSPHATE ISOMERASE"/>
    <property type="match status" value="1"/>
</dbReference>
<dbReference type="EMBL" id="QUAL01000039">
    <property type="protein sequence ID" value="RIQ33676.1"/>
    <property type="molecule type" value="Genomic_DNA"/>
</dbReference>
<dbReference type="GO" id="GO:0019262">
    <property type="term" value="P:N-acetylneuraminate catabolic process"/>
    <property type="evidence" value="ECO:0007669"/>
    <property type="project" value="TreeGrafter"/>
</dbReference>
<accession>A0A418KV15</accession>
<dbReference type="GO" id="GO:0006046">
    <property type="term" value="P:N-acetylglucosamine catabolic process"/>
    <property type="evidence" value="ECO:0007669"/>
    <property type="project" value="TreeGrafter"/>
</dbReference>
<dbReference type="Proteomes" id="UP000284057">
    <property type="component" value="Unassembled WGS sequence"/>
</dbReference>
<dbReference type="GO" id="GO:0005737">
    <property type="term" value="C:cytoplasm"/>
    <property type="evidence" value="ECO:0007669"/>
    <property type="project" value="TreeGrafter"/>
</dbReference>
<dbReference type="InterPro" id="IPR037171">
    <property type="entry name" value="NagB/RpiA_transferase-like"/>
</dbReference>
<dbReference type="Gene3D" id="3.40.50.1360">
    <property type="match status" value="1"/>
</dbReference>
<protein>
    <recommendedName>
        <fullName evidence="3">Glucosamine/galactosamine-6-phosphate isomerase domain-containing protein</fullName>
    </recommendedName>
</protein>
<gene>
    <name evidence="4" type="ORF">DY240_04540</name>
</gene>
<dbReference type="InterPro" id="IPR004547">
    <property type="entry name" value="Glucosamine6P_isomerase"/>
</dbReference>
<feature type="domain" description="Glucosamine/galactosamine-6-phosphate isomerase" evidence="3">
    <location>
        <begin position="9"/>
        <end position="242"/>
    </location>
</feature>
<keyword evidence="1" id="KW-0378">Hydrolase</keyword>
<reference evidence="4 5" key="1">
    <citation type="submission" date="2018-09" db="EMBL/GenBank/DDBJ databases">
        <title>Isolation, diversity and antifungal activity of actinobacteria from wheat.</title>
        <authorList>
            <person name="Han C."/>
        </authorList>
    </citation>
    <scope>NUCLEOTIDE SEQUENCE [LARGE SCALE GENOMIC DNA]</scope>
    <source>
        <strain evidence="4 5">NEAU-YY265</strain>
    </source>
</reference>
<name>A0A418KV15_9ACTN</name>
<dbReference type="SUPFAM" id="SSF100950">
    <property type="entry name" value="NagB/RpiA/CoA transferase-like"/>
    <property type="match status" value="1"/>
</dbReference>
<dbReference type="RefSeq" id="WP_119658772.1">
    <property type="nucleotide sequence ID" value="NZ_QUAL01000039.1"/>
</dbReference>
<dbReference type="GO" id="GO:0004342">
    <property type="term" value="F:glucosamine-6-phosphate deaminase activity"/>
    <property type="evidence" value="ECO:0007669"/>
    <property type="project" value="InterPro"/>
</dbReference>
<proteinExistence type="predicted"/>
<dbReference type="AlphaFoldDB" id="A0A418KV15"/>
<comment type="caution">
    <text evidence="4">The sequence shown here is derived from an EMBL/GenBank/DDBJ whole genome shotgun (WGS) entry which is preliminary data.</text>
</comment>
<evidence type="ECO:0000313" key="4">
    <source>
        <dbReference type="EMBL" id="RIQ33676.1"/>
    </source>
</evidence>
<organism evidence="4 5">
    <name type="scientific">Jiangella rhizosphaerae</name>
    <dbReference type="NCBI Taxonomy" id="2293569"/>
    <lineage>
        <taxon>Bacteria</taxon>
        <taxon>Bacillati</taxon>
        <taxon>Actinomycetota</taxon>
        <taxon>Actinomycetes</taxon>
        <taxon>Jiangellales</taxon>
        <taxon>Jiangellaceae</taxon>
        <taxon>Jiangella</taxon>
    </lineage>
</organism>
<dbReference type="Pfam" id="PF01182">
    <property type="entry name" value="Glucosamine_iso"/>
    <property type="match status" value="1"/>
</dbReference>
<keyword evidence="2" id="KW-0119">Carbohydrate metabolism</keyword>
<dbReference type="InterPro" id="IPR006148">
    <property type="entry name" value="Glc/Gal-6P_isomerase"/>
</dbReference>
<evidence type="ECO:0000256" key="2">
    <source>
        <dbReference type="ARBA" id="ARBA00023277"/>
    </source>
</evidence>
<dbReference type="PANTHER" id="PTHR11280:SF5">
    <property type="entry name" value="GLUCOSAMINE-6-PHOSPHATE ISOMERASE"/>
    <property type="match status" value="1"/>
</dbReference>
<dbReference type="OrthoDB" id="9791139at2"/>
<keyword evidence="5" id="KW-1185">Reference proteome</keyword>
<dbReference type="GO" id="GO:0006043">
    <property type="term" value="P:glucosamine catabolic process"/>
    <property type="evidence" value="ECO:0007669"/>
    <property type="project" value="TreeGrafter"/>
</dbReference>
<evidence type="ECO:0000256" key="1">
    <source>
        <dbReference type="ARBA" id="ARBA00022801"/>
    </source>
</evidence>
<dbReference type="GO" id="GO:0042802">
    <property type="term" value="F:identical protein binding"/>
    <property type="evidence" value="ECO:0007669"/>
    <property type="project" value="TreeGrafter"/>
</dbReference>
<evidence type="ECO:0000313" key="5">
    <source>
        <dbReference type="Proteomes" id="UP000284057"/>
    </source>
</evidence>
<evidence type="ECO:0000259" key="3">
    <source>
        <dbReference type="Pfam" id="PF01182"/>
    </source>
</evidence>
<dbReference type="GO" id="GO:0005975">
    <property type="term" value="P:carbohydrate metabolic process"/>
    <property type="evidence" value="ECO:0007669"/>
    <property type="project" value="InterPro"/>
</dbReference>